<sequence>MKEERSWKDVTEAKGDLNLDSRQRTQRSRSKGRSHTTGLAYKWAPPPGVDRPRRSSGVLLAPTSAQSDCE</sequence>
<feature type="compositionally biased region" description="Basic and acidic residues" evidence="1">
    <location>
        <begin position="1"/>
        <end position="23"/>
    </location>
</feature>
<dbReference type="Proteomes" id="UP001196413">
    <property type="component" value="Unassembled WGS sequence"/>
</dbReference>
<proteinExistence type="predicted"/>
<evidence type="ECO:0000256" key="1">
    <source>
        <dbReference type="SAM" id="MobiDB-lite"/>
    </source>
</evidence>
<comment type="caution">
    <text evidence="2">The sequence shown here is derived from an EMBL/GenBank/DDBJ whole genome shotgun (WGS) entry which is preliminary data.</text>
</comment>
<gene>
    <name evidence="2" type="ORF">KIN20_002419</name>
</gene>
<organism evidence="2 3">
    <name type="scientific">Parelaphostrongylus tenuis</name>
    <name type="common">Meningeal worm</name>
    <dbReference type="NCBI Taxonomy" id="148309"/>
    <lineage>
        <taxon>Eukaryota</taxon>
        <taxon>Metazoa</taxon>
        <taxon>Ecdysozoa</taxon>
        <taxon>Nematoda</taxon>
        <taxon>Chromadorea</taxon>
        <taxon>Rhabditida</taxon>
        <taxon>Rhabditina</taxon>
        <taxon>Rhabditomorpha</taxon>
        <taxon>Strongyloidea</taxon>
        <taxon>Metastrongylidae</taxon>
        <taxon>Parelaphostrongylus</taxon>
    </lineage>
</organism>
<feature type="compositionally biased region" description="Basic residues" evidence="1">
    <location>
        <begin position="24"/>
        <end position="34"/>
    </location>
</feature>
<accession>A0AAD5QHS2</accession>
<feature type="region of interest" description="Disordered" evidence="1">
    <location>
        <begin position="1"/>
        <end position="70"/>
    </location>
</feature>
<name>A0AAD5QHS2_PARTN</name>
<dbReference type="EMBL" id="JAHQIW010000307">
    <property type="protein sequence ID" value="KAJ1347381.1"/>
    <property type="molecule type" value="Genomic_DNA"/>
</dbReference>
<protein>
    <submittedName>
        <fullName evidence="2">Uncharacterized protein</fullName>
    </submittedName>
</protein>
<evidence type="ECO:0000313" key="2">
    <source>
        <dbReference type="EMBL" id="KAJ1347381.1"/>
    </source>
</evidence>
<evidence type="ECO:0000313" key="3">
    <source>
        <dbReference type="Proteomes" id="UP001196413"/>
    </source>
</evidence>
<keyword evidence="3" id="KW-1185">Reference proteome</keyword>
<dbReference type="AlphaFoldDB" id="A0AAD5QHS2"/>
<reference evidence="2" key="1">
    <citation type="submission" date="2021-06" db="EMBL/GenBank/DDBJ databases">
        <title>Parelaphostrongylus tenuis whole genome reference sequence.</title>
        <authorList>
            <person name="Garwood T.J."/>
            <person name="Larsen P.A."/>
            <person name="Fountain-Jones N.M."/>
            <person name="Garbe J.R."/>
            <person name="Macchietto M.G."/>
            <person name="Kania S.A."/>
            <person name="Gerhold R.W."/>
            <person name="Richards J.E."/>
            <person name="Wolf T.M."/>
        </authorList>
    </citation>
    <scope>NUCLEOTIDE SEQUENCE</scope>
    <source>
        <strain evidence="2">MNPRO001-30</strain>
        <tissue evidence="2">Meninges</tissue>
    </source>
</reference>